<feature type="coiled-coil region" evidence="5">
    <location>
        <begin position="76"/>
        <end position="106"/>
    </location>
</feature>
<keyword evidence="5" id="KW-0175">Coiled coil</keyword>
<evidence type="ECO:0000259" key="7">
    <source>
        <dbReference type="Pfam" id="PF16135"/>
    </source>
</evidence>
<comment type="subcellular location">
    <subcellularLocation>
        <location evidence="1 4">Nucleus</location>
    </subcellularLocation>
</comment>
<dbReference type="InterPro" id="IPR032308">
    <property type="entry name" value="TDBD"/>
</dbReference>
<accession>A0AAP0WXF2</accession>
<dbReference type="GO" id="GO:0005634">
    <property type="term" value="C:nucleus"/>
    <property type="evidence" value="ECO:0007669"/>
    <property type="project" value="UniProtKB-SubCell"/>
</dbReference>
<evidence type="ECO:0000256" key="3">
    <source>
        <dbReference type="ARBA" id="ARBA00023242"/>
    </source>
</evidence>
<dbReference type="AlphaFoldDB" id="A0AAP0WXF2"/>
<dbReference type="GO" id="GO:0007165">
    <property type="term" value="P:signal transduction"/>
    <property type="evidence" value="ECO:0007669"/>
    <property type="project" value="InterPro"/>
</dbReference>
<gene>
    <name evidence="8" type="ORF">L1049_005084</name>
</gene>
<keyword evidence="3 4" id="KW-0539">Nucleus</keyword>
<evidence type="ECO:0000313" key="9">
    <source>
        <dbReference type="Proteomes" id="UP001415857"/>
    </source>
</evidence>
<dbReference type="PANTHER" id="PTHR31413:SF15">
    <property type="entry name" value="NINJA-FAMILY PROTEIN"/>
    <property type="match status" value="1"/>
</dbReference>
<comment type="caution">
    <text evidence="8">The sequence shown here is derived from an EMBL/GenBank/DDBJ whole genome shotgun (WGS) entry which is preliminary data.</text>
</comment>
<dbReference type="PANTHER" id="PTHR31413">
    <property type="entry name" value="AFP HOMOLOG 2"/>
    <property type="match status" value="1"/>
</dbReference>
<keyword evidence="9" id="KW-1185">Reference proteome</keyword>
<protein>
    <recommendedName>
        <fullName evidence="4">Ninja-family protein</fullName>
    </recommendedName>
    <alternativeName>
        <fullName evidence="4">ABI-binding protein</fullName>
    </alternativeName>
</protein>
<comment type="similarity">
    <text evidence="2 4">Belongs to the Ninja family.</text>
</comment>
<dbReference type="EMBL" id="JBBPBK010000007">
    <property type="protein sequence ID" value="KAK9282172.1"/>
    <property type="molecule type" value="Genomic_DNA"/>
</dbReference>
<evidence type="ECO:0000256" key="2">
    <source>
        <dbReference type="ARBA" id="ARBA00006081"/>
    </source>
</evidence>
<proteinExistence type="inferred from homology"/>
<dbReference type="Proteomes" id="UP001415857">
    <property type="component" value="Unassembled WGS sequence"/>
</dbReference>
<feature type="compositionally biased region" description="Polar residues" evidence="6">
    <location>
        <begin position="248"/>
        <end position="270"/>
    </location>
</feature>
<feature type="domain" description="Tify" evidence="7">
    <location>
        <begin position="423"/>
        <end position="456"/>
    </location>
</feature>
<feature type="region of interest" description="Disordered" evidence="6">
    <location>
        <begin position="237"/>
        <end position="390"/>
    </location>
</feature>
<evidence type="ECO:0000313" key="8">
    <source>
        <dbReference type="EMBL" id="KAK9282172.1"/>
    </source>
</evidence>
<dbReference type="InterPro" id="IPR031307">
    <property type="entry name" value="Ninja_fam"/>
</dbReference>
<organism evidence="8 9">
    <name type="scientific">Liquidambar formosana</name>
    <name type="common">Formosan gum</name>
    <dbReference type="NCBI Taxonomy" id="63359"/>
    <lineage>
        <taxon>Eukaryota</taxon>
        <taxon>Viridiplantae</taxon>
        <taxon>Streptophyta</taxon>
        <taxon>Embryophyta</taxon>
        <taxon>Tracheophyta</taxon>
        <taxon>Spermatophyta</taxon>
        <taxon>Magnoliopsida</taxon>
        <taxon>eudicotyledons</taxon>
        <taxon>Gunneridae</taxon>
        <taxon>Pentapetalae</taxon>
        <taxon>Saxifragales</taxon>
        <taxon>Altingiaceae</taxon>
        <taxon>Liquidambar</taxon>
    </lineage>
</organism>
<reference evidence="8 9" key="1">
    <citation type="journal article" date="2024" name="Plant J.">
        <title>Genome sequences and population genomics reveal climatic adaptation and genomic divergence between two closely related sweetgum species.</title>
        <authorList>
            <person name="Xu W.Q."/>
            <person name="Ren C.Q."/>
            <person name="Zhang X.Y."/>
            <person name="Comes H.P."/>
            <person name="Liu X.H."/>
            <person name="Li Y.G."/>
            <person name="Kettle C.J."/>
            <person name="Jalonen R."/>
            <person name="Gaisberger H."/>
            <person name="Ma Y.Z."/>
            <person name="Qiu Y.X."/>
        </authorList>
    </citation>
    <scope>NUCLEOTIDE SEQUENCE [LARGE SCALE GENOMIC DNA]</scope>
    <source>
        <strain evidence="8">Hangzhou</strain>
    </source>
</reference>
<comment type="function">
    <text evidence="4">Acts as a negative regulator of abscisic acid (ABA) response.</text>
</comment>
<evidence type="ECO:0000256" key="6">
    <source>
        <dbReference type="SAM" id="MobiDB-lite"/>
    </source>
</evidence>
<name>A0AAP0WXF2_LIQFO</name>
<feature type="compositionally biased region" description="Low complexity" evidence="6">
    <location>
        <begin position="271"/>
        <end position="281"/>
    </location>
</feature>
<evidence type="ECO:0000256" key="5">
    <source>
        <dbReference type="SAM" id="Coils"/>
    </source>
</evidence>
<sequence>MWLCRSAMENNCTMVEYTEEDEIELSLGLSIGGSLRKSKPAEKAVACSIDINTDLREYAVTPVHVGEVVVKDVVLNRQTKREIHALRRQEARKKREEKQLMKIKGICRARNGEEYANDDDGVAEGGCKRARVETQDEALKVNGNVELDPPGYASSHPYPGLPMQYPYPGPVQYVPFGNGFAFPYVMPCWAPGAGAGAVDAGNGTNVVHPVACRSFRPFRADRDCGFSFSSGCDYSEQNSGKAGGNGKPVSNVSPGCSSSGISEYRSTSLQDGSSGDSGSDSSHTKSGKPQLNASTGSDTQGNSEHSAFSHLSESAPGIDKERNTSEKAISSGLAQSSVSKPKEEASSETQPDPINKPISIPGHPTLSPLKGTKQETCKPPEPQTQNHDTLSLAQMPCVSTTGNGPNGKTVTGFLYRYTKSEEVSIVCVCHGNFFSPAEFVEHAGGVDVTHPLRHITVVPSAFG</sequence>
<dbReference type="Pfam" id="PF16135">
    <property type="entry name" value="TDBD"/>
    <property type="match status" value="1"/>
</dbReference>
<feature type="compositionally biased region" description="Polar residues" evidence="6">
    <location>
        <begin position="287"/>
        <end position="312"/>
    </location>
</feature>
<evidence type="ECO:0000256" key="1">
    <source>
        <dbReference type="ARBA" id="ARBA00004123"/>
    </source>
</evidence>
<dbReference type="GO" id="GO:0045892">
    <property type="term" value="P:negative regulation of DNA-templated transcription"/>
    <property type="evidence" value="ECO:0007669"/>
    <property type="project" value="TreeGrafter"/>
</dbReference>
<feature type="compositionally biased region" description="Polar residues" evidence="6">
    <location>
        <begin position="326"/>
        <end position="339"/>
    </location>
</feature>
<evidence type="ECO:0000256" key="4">
    <source>
        <dbReference type="RuleBase" id="RU369029"/>
    </source>
</evidence>